<dbReference type="RefSeq" id="WP_199108198.1">
    <property type="nucleotide sequence ID" value="NZ_JAHWXQ010000001.1"/>
</dbReference>
<keyword evidence="1" id="KW-0472">Membrane</keyword>
<organism evidence="2 3">
    <name type="scientific">Pontibacter populi</name>
    <dbReference type="NCBI Taxonomy" id="890055"/>
    <lineage>
        <taxon>Bacteria</taxon>
        <taxon>Pseudomonadati</taxon>
        <taxon>Bacteroidota</taxon>
        <taxon>Cytophagia</taxon>
        <taxon>Cytophagales</taxon>
        <taxon>Hymenobacteraceae</taxon>
        <taxon>Pontibacter</taxon>
    </lineage>
</organism>
<keyword evidence="3" id="KW-1185">Reference proteome</keyword>
<dbReference type="EMBL" id="JAHWXQ010000001">
    <property type="protein sequence ID" value="MBW3363589.1"/>
    <property type="molecule type" value="Genomic_DNA"/>
</dbReference>
<comment type="caution">
    <text evidence="2">The sequence shown here is derived from an EMBL/GenBank/DDBJ whole genome shotgun (WGS) entry which is preliminary data.</text>
</comment>
<evidence type="ECO:0008006" key="4">
    <source>
        <dbReference type="Google" id="ProtNLM"/>
    </source>
</evidence>
<evidence type="ECO:0000313" key="3">
    <source>
        <dbReference type="Proteomes" id="UP000774935"/>
    </source>
</evidence>
<keyword evidence="1" id="KW-1133">Transmembrane helix</keyword>
<name>A0ABS6X6G9_9BACT</name>
<gene>
    <name evidence="2" type="ORF">KYK27_00945</name>
</gene>
<evidence type="ECO:0000256" key="1">
    <source>
        <dbReference type="SAM" id="Phobius"/>
    </source>
</evidence>
<evidence type="ECO:0000313" key="2">
    <source>
        <dbReference type="EMBL" id="MBW3363589.1"/>
    </source>
</evidence>
<keyword evidence="1" id="KW-0812">Transmembrane</keyword>
<feature type="transmembrane region" description="Helical" evidence="1">
    <location>
        <begin position="15"/>
        <end position="37"/>
    </location>
</feature>
<dbReference type="Proteomes" id="UP000774935">
    <property type="component" value="Unassembled WGS sequence"/>
</dbReference>
<sequence length="169" mass="18985">MKIQTYTDHPRLKTFIKLFGFNLGLMLIPVVACYLIFDFGSPVKDYLQSVGLLFALYPSINAIVGTYTARKQTFTITAIDDPALVAGWVVAVLQKNGMRIVAEQVEEVMLESTNWYLKWFAIWFGPGLTTVNYNSSSVTITGSIKSVDIIGTKIKFGRVDFNEQPYKHS</sequence>
<accession>A0ABS6X6G9</accession>
<reference evidence="2 3" key="1">
    <citation type="submission" date="2021-07" db="EMBL/GenBank/DDBJ databases">
        <authorList>
            <person name="Kim M.K."/>
        </authorList>
    </citation>
    <scope>NUCLEOTIDE SEQUENCE [LARGE SCALE GENOMIC DNA]</scope>
    <source>
        <strain evidence="2 3">HLY7-15</strain>
    </source>
</reference>
<protein>
    <recommendedName>
        <fullName evidence="4">DUF304 domain-containing protein</fullName>
    </recommendedName>
</protein>
<feature type="transmembrane region" description="Helical" evidence="1">
    <location>
        <begin position="49"/>
        <end position="69"/>
    </location>
</feature>
<proteinExistence type="predicted"/>